<dbReference type="CDD" id="cd00609">
    <property type="entry name" value="AAT_like"/>
    <property type="match status" value="1"/>
</dbReference>
<evidence type="ECO:0000256" key="1">
    <source>
        <dbReference type="ARBA" id="ARBA00001933"/>
    </source>
</evidence>
<dbReference type="RefSeq" id="WP_027463109.1">
    <property type="nucleotide sequence ID" value="NZ_CP021081.1"/>
</dbReference>
<dbReference type="PANTHER" id="PTHR43525">
    <property type="entry name" value="PROTEIN MALY"/>
    <property type="match status" value="1"/>
</dbReference>
<evidence type="ECO:0000313" key="7">
    <source>
        <dbReference type="EMBL" id="ASN81436.1"/>
    </source>
</evidence>
<protein>
    <recommendedName>
        <fullName evidence="2">cysteine-S-conjugate beta-lyase</fullName>
        <ecNumber evidence="2">4.4.1.13</ecNumber>
    </recommendedName>
</protein>
<comment type="similarity">
    <text evidence="5">Belongs to the class-II pyridoxal-phosphate-dependent aminotransferase family. MalY/PatB cystathionine beta-lyase subfamily.</text>
</comment>
<reference evidence="7 8" key="1">
    <citation type="submission" date="2017-05" db="EMBL/GenBank/DDBJ databases">
        <title>The complete genome sequence of Deinococcus ficus isolated from the rhizosphere of the Ficus religiosa L. in Taiwan.</title>
        <authorList>
            <person name="Wu K.-M."/>
            <person name="Liao T.-L."/>
            <person name="Liu Y.-M."/>
            <person name="Young C.-C."/>
            <person name="Tsai S.-F."/>
        </authorList>
    </citation>
    <scope>NUCLEOTIDE SEQUENCE [LARGE SCALE GENOMIC DNA]</scope>
    <source>
        <strain evidence="7 8">CC-FR2-10</strain>
    </source>
</reference>
<evidence type="ECO:0000313" key="8">
    <source>
        <dbReference type="Proteomes" id="UP000259030"/>
    </source>
</evidence>
<dbReference type="AlphaFoldDB" id="A0A221SXW1"/>
<gene>
    <name evidence="7" type="ORF">DFI_10830</name>
</gene>
<accession>A0A221SXW1</accession>
<organism evidence="7 8">
    <name type="scientific">Deinococcus ficus</name>
    <dbReference type="NCBI Taxonomy" id="317577"/>
    <lineage>
        <taxon>Bacteria</taxon>
        <taxon>Thermotogati</taxon>
        <taxon>Deinococcota</taxon>
        <taxon>Deinococci</taxon>
        <taxon>Deinococcales</taxon>
        <taxon>Deinococcaceae</taxon>
        <taxon>Deinococcus</taxon>
    </lineage>
</organism>
<dbReference type="Gene3D" id="3.90.1150.10">
    <property type="entry name" value="Aspartate Aminotransferase, domain 1"/>
    <property type="match status" value="1"/>
</dbReference>
<feature type="domain" description="Aminotransferase class I/classII large" evidence="6">
    <location>
        <begin position="68"/>
        <end position="383"/>
    </location>
</feature>
<keyword evidence="7" id="KW-0808">Transferase</keyword>
<dbReference type="SUPFAM" id="SSF53383">
    <property type="entry name" value="PLP-dependent transferases"/>
    <property type="match status" value="1"/>
</dbReference>
<dbReference type="GO" id="GO:0030170">
    <property type="term" value="F:pyridoxal phosphate binding"/>
    <property type="evidence" value="ECO:0007669"/>
    <property type="project" value="InterPro"/>
</dbReference>
<dbReference type="InterPro" id="IPR015421">
    <property type="entry name" value="PyrdxlP-dep_Trfase_major"/>
</dbReference>
<sequence>MTTTPDVAGDPHAGLDPARLRHPDSVKWALHPEGVIPMWIADMDYPVAPVILDALRARLDRSVGYPGDPRELRAALKDKLAAQGLTDLPDDGLAFTPSVVPGIYSAINALTTPGEAVVTMTPIYHPFHLATTEQGRRSVGVPLKEGEDGYEINWFGLDNAARNARLLLLCHPHNPTGRDWTPDELDRLRDIVVKRDLFVVSDELHADLRYADTPFEAFAADPKVRARTVTLTGPAKAFNTAGLGIGAMISHDPRLIARLKTGLMGHESALSRTAWQAALEGGTPWLQDTVAYLRGNRDFMTAYLREHLPWVKFFPVQATYLQWLDLRAHPRAHDIQTFLLDEAKVAVHPGPLFAPDAQKSLYEGFVRVNFATSRPLLEEALTRMRDTLNRDLP</sequence>
<dbReference type="InterPro" id="IPR015424">
    <property type="entry name" value="PyrdxlP-dep_Trfase"/>
</dbReference>
<dbReference type="InterPro" id="IPR004839">
    <property type="entry name" value="Aminotransferase_I/II_large"/>
</dbReference>
<proteinExistence type="inferred from homology"/>
<dbReference type="Gene3D" id="3.40.640.10">
    <property type="entry name" value="Type I PLP-dependent aspartate aminotransferase-like (Major domain)"/>
    <property type="match status" value="1"/>
</dbReference>
<keyword evidence="4" id="KW-0456">Lyase</keyword>
<dbReference type="Pfam" id="PF00155">
    <property type="entry name" value="Aminotran_1_2"/>
    <property type="match status" value="1"/>
</dbReference>
<dbReference type="InterPro" id="IPR015422">
    <property type="entry name" value="PyrdxlP-dep_Trfase_small"/>
</dbReference>
<dbReference type="KEGG" id="dfc:DFI_10830"/>
<keyword evidence="7" id="KW-0032">Aminotransferase</keyword>
<evidence type="ECO:0000256" key="3">
    <source>
        <dbReference type="ARBA" id="ARBA00022898"/>
    </source>
</evidence>
<evidence type="ECO:0000256" key="2">
    <source>
        <dbReference type="ARBA" id="ARBA00012224"/>
    </source>
</evidence>
<evidence type="ECO:0000259" key="6">
    <source>
        <dbReference type="Pfam" id="PF00155"/>
    </source>
</evidence>
<comment type="cofactor">
    <cofactor evidence="1">
        <name>pyridoxal 5'-phosphate</name>
        <dbReference type="ChEBI" id="CHEBI:597326"/>
    </cofactor>
</comment>
<evidence type="ECO:0000256" key="5">
    <source>
        <dbReference type="ARBA" id="ARBA00037974"/>
    </source>
</evidence>
<keyword evidence="3" id="KW-0663">Pyridoxal phosphate</keyword>
<dbReference type="InterPro" id="IPR051798">
    <property type="entry name" value="Class-II_PLP-Dep_Aminotrans"/>
</dbReference>
<dbReference type="GO" id="GO:0008483">
    <property type="term" value="F:transaminase activity"/>
    <property type="evidence" value="ECO:0007669"/>
    <property type="project" value="UniProtKB-KW"/>
</dbReference>
<dbReference type="STRING" id="317577.GCA_000419625_01760"/>
<dbReference type="EC" id="4.4.1.13" evidence="2"/>
<dbReference type="GO" id="GO:0047804">
    <property type="term" value="F:cysteine-S-conjugate beta-lyase activity"/>
    <property type="evidence" value="ECO:0007669"/>
    <property type="project" value="UniProtKB-EC"/>
</dbReference>
<keyword evidence="8" id="KW-1185">Reference proteome</keyword>
<name>A0A221SXW1_9DEIO</name>
<dbReference type="Proteomes" id="UP000259030">
    <property type="component" value="Chromosome"/>
</dbReference>
<evidence type="ECO:0000256" key="4">
    <source>
        <dbReference type="ARBA" id="ARBA00023239"/>
    </source>
</evidence>
<dbReference type="PANTHER" id="PTHR43525:SF1">
    <property type="entry name" value="PROTEIN MALY"/>
    <property type="match status" value="1"/>
</dbReference>
<dbReference type="EMBL" id="CP021081">
    <property type="protein sequence ID" value="ASN81436.1"/>
    <property type="molecule type" value="Genomic_DNA"/>
</dbReference>